<accession>A0A163FS43</accession>
<dbReference type="AlphaFoldDB" id="A0A163FS43"/>
<feature type="region of interest" description="Disordered" evidence="1">
    <location>
        <begin position="220"/>
        <end position="269"/>
    </location>
</feature>
<keyword evidence="3" id="KW-1185">Reference proteome</keyword>
<gene>
    <name evidence="2" type="ORF">ST47_g4309</name>
</gene>
<feature type="region of interest" description="Disordered" evidence="1">
    <location>
        <begin position="40"/>
        <end position="73"/>
    </location>
</feature>
<dbReference type="OrthoDB" id="4463286at2759"/>
<feature type="region of interest" description="Disordered" evidence="1">
    <location>
        <begin position="316"/>
        <end position="474"/>
    </location>
</feature>
<evidence type="ECO:0000313" key="3">
    <source>
        <dbReference type="Proteomes" id="UP000076837"/>
    </source>
</evidence>
<reference evidence="2 3" key="1">
    <citation type="journal article" date="2016" name="Sci. Rep.">
        <title>Draft genome sequencing and secretome analysis of fungal phytopathogen Ascochyta rabiei provides insight into the necrotrophic effector repertoire.</title>
        <authorList>
            <person name="Verma S."/>
            <person name="Gazara R.K."/>
            <person name="Nizam S."/>
            <person name="Parween S."/>
            <person name="Chattopadhyay D."/>
            <person name="Verma P.K."/>
        </authorList>
    </citation>
    <scope>NUCLEOTIDE SEQUENCE [LARGE SCALE GENOMIC DNA]</scope>
    <source>
        <strain evidence="2 3">ArDII</strain>
    </source>
</reference>
<feature type="compositionally biased region" description="Polar residues" evidence="1">
    <location>
        <begin position="56"/>
        <end position="71"/>
    </location>
</feature>
<dbReference type="EMBL" id="JYNV01000155">
    <property type="protein sequence ID" value="KZM24515.1"/>
    <property type="molecule type" value="Genomic_DNA"/>
</dbReference>
<dbReference type="Proteomes" id="UP000076837">
    <property type="component" value="Unassembled WGS sequence"/>
</dbReference>
<sequence>MTTVVANSPIPVQHVAPAAADGSALSRTYAAIAPSTLSPHIVTPTSKHSKLPDHNASPTSSSSDAAMQQQRAEGKRSPLSYVVQSFLSFSFDASPSNFFLLSHLDLAVAPAPGLSNRPSSSRSRGPPAPRIVVKKEPASPDMPTTTTTRHRPRRLDLSNHNIVHSSGALTARPSGPGSANVMDMGLACLSPGFHTQDPTMRSQLQRSLDVRERQRQIIEARQKNGAKGASVDEEPPRNTEVGAFGRPIKTPHTSRRKGPPPGLSIAPPAHQTFANDRIIQSAPINQTFTGLRSNAQLVNGPSGLSQTSHIHHVPAQQTNNRLPPISDVFPEPLHTARNHFSPGHSSHSNQQPPLPSPGFAAPHSVPPPLTSRPREYKSAEEAVQSLSGGREDLLPRLVHYGGHQPPTPPSPMPKNGQSAYPPHADLHRSGSSRRRGRDEYERDAGTPPLGRQAPRIGPFGEGRDSPETQQKKKEEFIGLCARAWDLFHS</sequence>
<organism evidence="2 3">
    <name type="scientific">Didymella rabiei</name>
    <name type="common">Chickpea ascochyta blight fungus</name>
    <name type="synonym">Mycosphaerella rabiei</name>
    <dbReference type="NCBI Taxonomy" id="5454"/>
    <lineage>
        <taxon>Eukaryota</taxon>
        <taxon>Fungi</taxon>
        <taxon>Dikarya</taxon>
        <taxon>Ascomycota</taxon>
        <taxon>Pezizomycotina</taxon>
        <taxon>Dothideomycetes</taxon>
        <taxon>Pleosporomycetidae</taxon>
        <taxon>Pleosporales</taxon>
        <taxon>Pleosporineae</taxon>
        <taxon>Didymellaceae</taxon>
        <taxon>Ascochyta</taxon>
    </lineage>
</organism>
<evidence type="ECO:0000256" key="1">
    <source>
        <dbReference type="SAM" id="MobiDB-lite"/>
    </source>
</evidence>
<proteinExistence type="predicted"/>
<feature type="region of interest" description="Disordered" evidence="1">
    <location>
        <begin position="112"/>
        <end position="155"/>
    </location>
</feature>
<feature type="compositionally biased region" description="Basic and acidic residues" evidence="1">
    <location>
        <begin position="461"/>
        <end position="474"/>
    </location>
</feature>
<comment type="caution">
    <text evidence="2">The sequence shown here is derived from an EMBL/GenBank/DDBJ whole genome shotgun (WGS) entry which is preliminary data.</text>
</comment>
<evidence type="ECO:0000313" key="2">
    <source>
        <dbReference type="EMBL" id="KZM24515.1"/>
    </source>
</evidence>
<name>A0A163FS43_DIDRA</name>
<protein>
    <submittedName>
        <fullName evidence="2">Uncharacterized protein</fullName>
    </submittedName>
</protein>